<dbReference type="PANTHER" id="PTHR24092">
    <property type="entry name" value="PROBABLE PHOSPHOLIPID-TRANSPORTING ATPASE"/>
    <property type="match status" value="1"/>
</dbReference>
<comment type="subcellular location">
    <subcellularLocation>
        <location evidence="1 12">Membrane</location>
        <topology evidence="1 12">Multi-pass membrane protein</topology>
    </subcellularLocation>
</comment>
<dbReference type="SUPFAM" id="SSF81665">
    <property type="entry name" value="Calcium ATPase, transmembrane domain M"/>
    <property type="match status" value="1"/>
</dbReference>
<dbReference type="SFLD" id="SFLDG00002">
    <property type="entry name" value="C1.7:_P-type_atpase_like"/>
    <property type="match status" value="1"/>
</dbReference>
<evidence type="ECO:0000256" key="8">
    <source>
        <dbReference type="ARBA" id="ARBA00022967"/>
    </source>
</evidence>
<dbReference type="Gene3D" id="3.40.50.1000">
    <property type="entry name" value="HAD superfamily/HAD-like"/>
    <property type="match status" value="1"/>
</dbReference>
<evidence type="ECO:0000256" key="13">
    <source>
        <dbReference type="SAM" id="MobiDB-lite"/>
    </source>
</evidence>
<evidence type="ECO:0000256" key="10">
    <source>
        <dbReference type="ARBA" id="ARBA00023136"/>
    </source>
</evidence>
<feature type="compositionally biased region" description="Basic and acidic residues" evidence="13">
    <location>
        <begin position="318"/>
        <end position="332"/>
    </location>
</feature>
<protein>
    <recommendedName>
        <fullName evidence="12">Phospholipid-transporting ATPase</fullName>
        <ecNumber evidence="12">7.6.2.1</ecNumber>
    </recommendedName>
</protein>
<evidence type="ECO:0000259" key="15">
    <source>
        <dbReference type="Pfam" id="PF16212"/>
    </source>
</evidence>
<evidence type="ECO:0000256" key="2">
    <source>
        <dbReference type="ARBA" id="ARBA00008109"/>
    </source>
</evidence>
<feature type="transmembrane region" description="Helical" evidence="12">
    <location>
        <begin position="1314"/>
        <end position="1335"/>
    </location>
</feature>
<gene>
    <name evidence="17" type="ORF">OKIOD_LOCUS5739</name>
</gene>
<feature type="region of interest" description="Disordered" evidence="13">
    <location>
        <begin position="1"/>
        <end position="28"/>
    </location>
</feature>
<dbReference type="Pfam" id="PF16212">
    <property type="entry name" value="PhoLip_ATPase_C"/>
    <property type="match status" value="1"/>
</dbReference>
<evidence type="ECO:0000256" key="6">
    <source>
        <dbReference type="ARBA" id="ARBA00022840"/>
    </source>
</evidence>
<dbReference type="NCBIfam" id="TIGR01652">
    <property type="entry name" value="ATPase-Plipid"/>
    <property type="match status" value="1"/>
</dbReference>
<keyword evidence="10 12" id="KW-0472">Membrane</keyword>
<evidence type="ECO:0000256" key="4">
    <source>
        <dbReference type="ARBA" id="ARBA00022723"/>
    </source>
</evidence>
<evidence type="ECO:0000313" key="18">
    <source>
        <dbReference type="Proteomes" id="UP001158576"/>
    </source>
</evidence>
<reference evidence="17 18" key="1">
    <citation type="submission" date="2021-04" db="EMBL/GenBank/DDBJ databases">
        <authorList>
            <person name="Bliznina A."/>
        </authorList>
    </citation>
    <scope>NUCLEOTIDE SEQUENCE [LARGE SCALE GENOMIC DNA]</scope>
</reference>
<dbReference type="InterPro" id="IPR006539">
    <property type="entry name" value="P-type_ATPase_IV"/>
</dbReference>
<keyword evidence="7 12" id="KW-0460">Magnesium</keyword>
<keyword evidence="6 12" id="KW-0067">ATP-binding</keyword>
<keyword evidence="4" id="KW-0479">Metal-binding</keyword>
<feature type="compositionally biased region" description="Acidic residues" evidence="13">
    <location>
        <begin position="1"/>
        <end position="26"/>
    </location>
</feature>
<feature type="domain" description="ESF1 RRM" evidence="16">
    <location>
        <begin position="42"/>
        <end position="167"/>
    </location>
</feature>
<dbReference type="InterPro" id="IPR023298">
    <property type="entry name" value="ATPase_P-typ_TM_dom_sf"/>
</dbReference>
<dbReference type="Pfam" id="PF16209">
    <property type="entry name" value="PhoLip_ATPase_N"/>
    <property type="match status" value="1"/>
</dbReference>
<proteinExistence type="inferred from homology"/>
<keyword evidence="9 12" id="KW-1133">Transmembrane helix</keyword>
<evidence type="ECO:0000256" key="12">
    <source>
        <dbReference type="RuleBase" id="RU362033"/>
    </source>
</evidence>
<evidence type="ECO:0000256" key="3">
    <source>
        <dbReference type="ARBA" id="ARBA00022692"/>
    </source>
</evidence>
<dbReference type="SUPFAM" id="SSF81653">
    <property type="entry name" value="Calcium ATPase, transduction domain A"/>
    <property type="match status" value="1"/>
</dbReference>
<evidence type="ECO:0000259" key="16">
    <source>
        <dbReference type="Pfam" id="PF25121"/>
    </source>
</evidence>
<evidence type="ECO:0000256" key="11">
    <source>
        <dbReference type="ARBA" id="ARBA00034036"/>
    </source>
</evidence>
<dbReference type="Pfam" id="PF25121">
    <property type="entry name" value="RRM_ESF1"/>
    <property type="match status" value="1"/>
</dbReference>
<name>A0ABN7SFB5_OIKDI</name>
<feature type="compositionally biased region" description="Basic residues" evidence="13">
    <location>
        <begin position="333"/>
        <end position="344"/>
    </location>
</feature>
<dbReference type="InterPro" id="IPR001757">
    <property type="entry name" value="P_typ_ATPase"/>
</dbReference>
<dbReference type="Pfam" id="PF13246">
    <property type="entry name" value="Cation_ATPase"/>
    <property type="match status" value="1"/>
</dbReference>
<keyword evidence="3 12" id="KW-0812">Transmembrane</keyword>
<organism evidence="17 18">
    <name type="scientific">Oikopleura dioica</name>
    <name type="common">Tunicate</name>
    <dbReference type="NCBI Taxonomy" id="34765"/>
    <lineage>
        <taxon>Eukaryota</taxon>
        <taxon>Metazoa</taxon>
        <taxon>Chordata</taxon>
        <taxon>Tunicata</taxon>
        <taxon>Appendicularia</taxon>
        <taxon>Copelata</taxon>
        <taxon>Oikopleuridae</taxon>
        <taxon>Oikopleura</taxon>
    </lineage>
</organism>
<accession>A0ABN7SFB5</accession>
<feature type="transmembrane region" description="Helical" evidence="12">
    <location>
        <begin position="1363"/>
        <end position="1383"/>
    </location>
</feature>
<evidence type="ECO:0000256" key="9">
    <source>
        <dbReference type="ARBA" id="ARBA00022989"/>
    </source>
</evidence>
<dbReference type="InterPro" id="IPR018303">
    <property type="entry name" value="ATPase_P-typ_P_site"/>
</dbReference>
<feature type="region of interest" description="Disordered" evidence="13">
    <location>
        <begin position="253"/>
        <end position="355"/>
    </location>
</feature>
<dbReference type="InterPro" id="IPR008250">
    <property type="entry name" value="ATPase_P-typ_transduc_dom_A_sf"/>
</dbReference>
<dbReference type="InterPro" id="IPR023214">
    <property type="entry name" value="HAD_sf"/>
</dbReference>
<dbReference type="SFLD" id="SFLDF00027">
    <property type="entry name" value="p-type_atpase"/>
    <property type="match status" value="1"/>
</dbReference>
<dbReference type="InterPro" id="IPR032630">
    <property type="entry name" value="P_typ_ATPase_c"/>
</dbReference>
<feature type="domain" description="P-type ATPase N-terminal" evidence="14">
    <location>
        <begin position="400"/>
        <end position="459"/>
    </location>
</feature>
<feature type="domain" description="P-type ATPase C-terminal" evidence="15">
    <location>
        <begin position="1201"/>
        <end position="1465"/>
    </location>
</feature>
<dbReference type="CDD" id="cd02073">
    <property type="entry name" value="P-type_ATPase_APLT_Dnf-like"/>
    <property type="match status" value="1"/>
</dbReference>
<evidence type="ECO:0000313" key="17">
    <source>
        <dbReference type="EMBL" id="CAG5095424.1"/>
    </source>
</evidence>
<dbReference type="SFLD" id="SFLDS00003">
    <property type="entry name" value="Haloacid_Dehalogenase"/>
    <property type="match status" value="1"/>
</dbReference>
<dbReference type="Gene3D" id="3.40.1110.10">
    <property type="entry name" value="Calcium-transporting ATPase, cytoplasmic domain N"/>
    <property type="match status" value="1"/>
</dbReference>
<feature type="transmembrane region" description="Helical" evidence="12">
    <location>
        <begin position="1232"/>
        <end position="1253"/>
    </location>
</feature>
<dbReference type="PROSITE" id="PS00154">
    <property type="entry name" value="ATPASE_E1_E2"/>
    <property type="match status" value="1"/>
</dbReference>
<feature type="transmembrane region" description="Helical" evidence="12">
    <location>
        <begin position="1435"/>
        <end position="1455"/>
    </location>
</feature>
<dbReference type="EC" id="7.6.2.1" evidence="12"/>
<keyword evidence="18" id="KW-1185">Reference proteome</keyword>
<feature type="compositionally biased region" description="Acidic residues" evidence="13">
    <location>
        <begin position="276"/>
        <end position="305"/>
    </location>
</feature>
<comment type="similarity">
    <text evidence="2 12">Belongs to the cation transport ATPase (P-type) (TC 3.A.3) family. Type IV subfamily.</text>
</comment>
<dbReference type="InterPro" id="IPR032631">
    <property type="entry name" value="P-type_ATPase_N"/>
</dbReference>
<keyword evidence="8 12" id="KW-1278">Translocase</keyword>
<dbReference type="InterPro" id="IPR023299">
    <property type="entry name" value="ATPase_P-typ_cyto_dom_N"/>
</dbReference>
<evidence type="ECO:0000256" key="7">
    <source>
        <dbReference type="ARBA" id="ARBA00022842"/>
    </source>
</evidence>
<evidence type="ECO:0000256" key="1">
    <source>
        <dbReference type="ARBA" id="ARBA00004141"/>
    </source>
</evidence>
<dbReference type="NCBIfam" id="TIGR01494">
    <property type="entry name" value="ATPase_P-type"/>
    <property type="match status" value="2"/>
</dbReference>
<comment type="catalytic activity">
    <reaction evidence="11 12">
        <text>ATP + H2O + phospholipidSide 1 = ADP + phosphate + phospholipidSide 2.</text>
        <dbReference type="EC" id="7.6.2.1"/>
    </reaction>
</comment>
<evidence type="ECO:0000256" key="5">
    <source>
        <dbReference type="ARBA" id="ARBA00022741"/>
    </source>
</evidence>
<dbReference type="SUPFAM" id="SSF81660">
    <property type="entry name" value="Metal cation-transporting ATPase, ATP-binding domain N"/>
    <property type="match status" value="1"/>
</dbReference>
<feature type="transmembrane region" description="Helical" evidence="12">
    <location>
        <begin position="1395"/>
        <end position="1415"/>
    </location>
</feature>
<dbReference type="InterPro" id="IPR056750">
    <property type="entry name" value="RRM_ESF1"/>
</dbReference>
<dbReference type="Proteomes" id="UP001158576">
    <property type="component" value="Chromosome XSR"/>
</dbReference>
<dbReference type="PANTHER" id="PTHR24092:SF150">
    <property type="entry name" value="PHOSPHOLIPID-TRANSPORTING ATPASE"/>
    <property type="match status" value="1"/>
</dbReference>
<evidence type="ECO:0000259" key="14">
    <source>
        <dbReference type="Pfam" id="PF16209"/>
    </source>
</evidence>
<dbReference type="InterPro" id="IPR044492">
    <property type="entry name" value="P_typ_ATPase_HD_dom"/>
</dbReference>
<keyword evidence="5 12" id="KW-0547">Nucleotide-binding</keyword>
<dbReference type="SUPFAM" id="SSF56784">
    <property type="entry name" value="HAD-like"/>
    <property type="match status" value="1"/>
</dbReference>
<dbReference type="Gene3D" id="2.70.150.10">
    <property type="entry name" value="Calcium-transporting ATPase, cytoplasmic transduction domain A"/>
    <property type="match status" value="1"/>
</dbReference>
<sequence length="1488" mass="168143">MGAEVDTSESEPDSESEAESDGDDLYDQAKDEVKTAAEIFPRLAMQNMDWDRIKAVDIYVLVASVLPEGGILKKVTVYMSEFGKKMTAIEAKEGPRLADSSKEDMSEEDRLRAYQLERLKYCYAVIETDSAATADAIYSELDGQSVGESGSFIDLRFIPDHVSFDDDAPRLQRTNNLPDECTQKPRNYDLPEFVTSALSRTKVNLTWDEQDRGRKSIVSKLRKGDLVDDQISHLIASGSESEDESTLTKYRSLAGGAGASSNGAVEFKMERKENNSDDDSDDNLVSDEEKEESDDEASSSEDEQLKEELDLLMFDPEDQGKEDFAHEKESKEKGKRKKKRRPKKQMAEGADLGDSRFGDALLNDPEFASDGIVNYVGKLRKAVPSLSRAGDDSRHILINEHQSEKFSKNAIATGKYNIFTFVPYFLFSQFKRAANVFFLVISILQQVPNVSPTGQWTTLGPLMFILSISALREIAEDYRRQRDDDQTNNKLTKIVKNGKLVKCKWKDVQVGSILKIDSGKQFPADLILLASSEPKGMAYIETSNLDGETNLKLKQALSVTADLTSDVEISTLRGNCEAEAPTKHLYEFYGNIKLSDESQTHPLDQVQLLLRGSQLRNTKFVYGLVIYTGAETKLMKNSRQAPLKQSNVEFSVNYQILYMFFALLTLSIISTIGKIYVAKFLCVHWYLDGIYDVQPINGTSYDPNSSDPICESLDAAGVVKTLMTFLILYNNVVPISLLISIEIVKYVQAIFINQDELMEWNDTKAKARTSNLNEELGQISYIFTDKTGTLTENVMEFKKFSVCGELFSADESDLTMEDNISEIQRKIDYVESSGSSDTKGDIERFLQMLAVCQTVVPEYSDSGELEYQASSPDEAALVKAAAKLQYVFKSRTPISMDVRERGELKTYQLLHVLEFSSARKRMSVIVETPEGQLFLFCKGADTVIYERLQAAAEGSRDYQIQKNTEEHLEKFATAGLRTLCFAFCELDREFYERWRTKELEPASTSIVDREGSLESAYSKIEKDLILVGASAVEDKLQQQVPETIAKLRQAGIAIWMLTGDKQETAVNIGFSCKLIDQTQQLYDLDCDSLESTKSRLQSIKEEVEPLLKEGKPIAMIITGRTMKFVFKQTTRDYFMHLAVNCKSVICCRVSPSQKADIVKAVKKEVKKSITLAIGDGANDVPMIQSAHIGIGISGNEGLQAANSSDYSISQFYFLQRLLLVHGAWNYWRLVKCILFSFYKNITLYMIELWFAIYNGWSGQILFDRWSISCYNVLFTFWPPITVGWFERPCEDKHMLEKPQLYATSQSSMKFNGEVFWKMFFNAILHSCLLFFVTVACFSDDLLNHGAEPNGLAMETVNSFSGQVGGYLFIGNFVYTNVVVTVLLKISLETSTWTFWNWLSNVGSGFLWLMYVLMLSKFWPSVRVLSPEMMAGQGDHLFSSAVFWLALVLVPFIVIFRDFLYKVYRYETAADNTFKRERYQAMGSIFIFH</sequence>
<dbReference type="PRINTS" id="PR00119">
    <property type="entry name" value="CATATPASE"/>
</dbReference>
<feature type="transmembrane region" description="Helical" evidence="12">
    <location>
        <begin position="656"/>
        <end position="677"/>
    </location>
</feature>
<dbReference type="InterPro" id="IPR036412">
    <property type="entry name" value="HAD-like_sf"/>
</dbReference>
<dbReference type="EMBL" id="OU015569">
    <property type="protein sequence ID" value="CAG5095424.1"/>
    <property type="molecule type" value="Genomic_DNA"/>
</dbReference>